<evidence type="ECO:0000256" key="2">
    <source>
        <dbReference type="ARBA" id="ARBA00022692"/>
    </source>
</evidence>
<dbReference type="InterPro" id="IPR007016">
    <property type="entry name" value="O-antigen_ligase-rel_domated"/>
</dbReference>
<comment type="caution">
    <text evidence="7">The sequence shown here is derived from an EMBL/GenBank/DDBJ whole genome shotgun (WGS) entry which is preliminary data.</text>
</comment>
<reference evidence="7 8" key="1">
    <citation type="submission" date="2019-02" db="EMBL/GenBank/DDBJ databases">
        <title>Deep-cultivation of Planctomycetes and their phenomic and genomic characterization uncovers novel biology.</title>
        <authorList>
            <person name="Wiegand S."/>
            <person name="Jogler M."/>
            <person name="Boedeker C."/>
            <person name="Pinto D."/>
            <person name="Vollmers J."/>
            <person name="Rivas-Marin E."/>
            <person name="Kohn T."/>
            <person name="Peeters S.H."/>
            <person name="Heuer A."/>
            <person name="Rast P."/>
            <person name="Oberbeckmann S."/>
            <person name="Bunk B."/>
            <person name="Jeske O."/>
            <person name="Meyerdierks A."/>
            <person name="Storesund J.E."/>
            <person name="Kallscheuer N."/>
            <person name="Luecker S."/>
            <person name="Lage O.M."/>
            <person name="Pohl T."/>
            <person name="Merkel B.J."/>
            <person name="Hornburger P."/>
            <person name="Mueller R.-W."/>
            <person name="Bruemmer F."/>
            <person name="Labrenz M."/>
            <person name="Spormann A.M."/>
            <person name="Op Den Camp H."/>
            <person name="Overmann J."/>
            <person name="Amann R."/>
            <person name="Jetten M.S.M."/>
            <person name="Mascher T."/>
            <person name="Medema M.H."/>
            <person name="Devos D.P."/>
            <person name="Kaster A.-K."/>
            <person name="Ovreas L."/>
            <person name="Rohde M."/>
            <person name="Galperin M.Y."/>
            <person name="Jogler C."/>
        </authorList>
    </citation>
    <scope>NUCLEOTIDE SEQUENCE [LARGE SCALE GENOMIC DNA]</scope>
    <source>
        <strain evidence="7 8">KOR42</strain>
    </source>
</reference>
<sequence length="757" mass="83139">MTRSSARSNPAPNEIPPPLWETVVLVGLFQCRFFVPTEGAELGGTLWLAMAWFGFAALTLWLKSREKEPLLWTPHWSDLAIVLVVAGHLLSAVVLLRTGGNLRAALNMVWEWTSLLCLWGLFRTSLRDKLTGRTLTAGILTSVIVLSGFGIWQHYFWYPQQARELNELVTLQERMERSEPLSSHEISRFEELLQSFGASYSSLDTQGKLSFVARLRDSVEPIGRFALANSLAGLLCAGVLILAPLFVQKFSGWTLGQRLAGVGFLALIVLCLILTKSRTAWIATGFGLGLESLMFFRKSAAGRSESLRKTLTYSLTTGVLIVALLTLLAVWTGGLDPEVISEAPKSLQYRLEYWIATTQMLSDHFVLGIGPGNFRANYLHYKLPGASEEIIDPHNFLLDIWANGGLLALVGLIVWTMSIVFSGIMTSPPKSDTQSKSPDEAVPGMSVQWVCFGLLIITSLSFGGIVDNQLVALFISALIVVSVVNWLKMNDCLTAVTAICGLVALLLHLFASGGIEMPAIAQLLLFFGAVALSQSTSDQKAPITIGRTGQQILAASMGILLVGSLLTGVLPAQLAGARLTLGSESMFQGNSNYSAKLFARHEFLGAAAADTLDPEPYQLLAQLSYTSWKNSGRTDEDLFQEAVDFQNEAISRDPQNSTRYWWLGKFWTDRFRITQSQQDADEAVKAFENSVERYPHDAHRLAEFAIILEDTDRSGESVARQALELDDLNQTRGHVDKALSSEIRKRLEEIVSGAGTE</sequence>
<keyword evidence="8" id="KW-1185">Reference proteome</keyword>
<dbReference type="EMBL" id="SIHI01000007">
    <property type="protein sequence ID" value="TWT52211.1"/>
    <property type="molecule type" value="Genomic_DNA"/>
</dbReference>
<dbReference type="PANTHER" id="PTHR37422">
    <property type="entry name" value="TEICHURONIC ACID BIOSYNTHESIS PROTEIN TUAE"/>
    <property type="match status" value="1"/>
</dbReference>
<keyword evidence="3 5" id="KW-1133">Transmembrane helix</keyword>
<feature type="transmembrane region" description="Helical" evidence="5">
    <location>
        <begin position="46"/>
        <end position="64"/>
    </location>
</feature>
<proteinExistence type="predicted"/>
<dbReference type="SUPFAM" id="SSF48452">
    <property type="entry name" value="TPR-like"/>
    <property type="match status" value="1"/>
</dbReference>
<feature type="transmembrane region" description="Helical" evidence="5">
    <location>
        <begin position="553"/>
        <end position="574"/>
    </location>
</feature>
<dbReference type="Pfam" id="PF04932">
    <property type="entry name" value="Wzy_C"/>
    <property type="match status" value="1"/>
</dbReference>
<protein>
    <submittedName>
        <fullName evidence="7">MraY-like glycosyltransferase</fullName>
    </submittedName>
</protein>
<dbReference type="Gene3D" id="1.25.40.10">
    <property type="entry name" value="Tetratricopeptide repeat domain"/>
    <property type="match status" value="1"/>
</dbReference>
<evidence type="ECO:0000313" key="8">
    <source>
        <dbReference type="Proteomes" id="UP000317243"/>
    </source>
</evidence>
<feature type="transmembrane region" description="Helical" evidence="5">
    <location>
        <begin position="102"/>
        <end position="122"/>
    </location>
</feature>
<dbReference type="GO" id="GO:0016020">
    <property type="term" value="C:membrane"/>
    <property type="evidence" value="ECO:0007669"/>
    <property type="project" value="UniProtKB-SubCell"/>
</dbReference>
<accession>A0A5C5WQ10</accession>
<dbReference type="InterPro" id="IPR011990">
    <property type="entry name" value="TPR-like_helical_dom_sf"/>
</dbReference>
<evidence type="ECO:0000259" key="6">
    <source>
        <dbReference type="Pfam" id="PF04932"/>
    </source>
</evidence>
<dbReference type="RefSeq" id="WP_146510571.1">
    <property type="nucleotide sequence ID" value="NZ_SIHI01000007.1"/>
</dbReference>
<evidence type="ECO:0000256" key="1">
    <source>
        <dbReference type="ARBA" id="ARBA00004141"/>
    </source>
</evidence>
<dbReference type="PANTHER" id="PTHR37422:SF13">
    <property type="entry name" value="LIPOPOLYSACCHARIDE BIOSYNTHESIS PROTEIN PA4999-RELATED"/>
    <property type="match status" value="1"/>
</dbReference>
<name>A0A5C5WQ10_9PLAN</name>
<keyword evidence="2 5" id="KW-0812">Transmembrane</keyword>
<feature type="transmembrane region" description="Helical" evidence="5">
    <location>
        <begin position="446"/>
        <end position="464"/>
    </location>
</feature>
<dbReference type="GO" id="GO:0016740">
    <property type="term" value="F:transferase activity"/>
    <property type="evidence" value="ECO:0007669"/>
    <property type="project" value="UniProtKB-KW"/>
</dbReference>
<keyword evidence="7" id="KW-0808">Transferase</keyword>
<feature type="transmembrane region" description="Helical" evidence="5">
    <location>
        <begin position="470"/>
        <end position="487"/>
    </location>
</feature>
<gene>
    <name evidence="7" type="ORF">KOR42_30790</name>
</gene>
<evidence type="ECO:0000256" key="4">
    <source>
        <dbReference type="ARBA" id="ARBA00023136"/>
    </source>
</evidence>
<feature type="transmembrane region" description="Helical" evidence="5">
    <location>
        <begin position="492"/>
        <end position="511"/>
    </location>
</feature>
<feature type="transmembrane region" description="Helical" evidence="5">
    <location>
        <begin position="517"/>
        <end position="533"/>
    </location>
</feature>
<keyword evidence="4 5" id="KW-0472">Membrane</keyword>
<organism evidence="7 8">
    <name type="scientific">Thalassoglobus neptunius</name>
    <dbReference type="NCBI Taxonomy" id="1938619"/>
    <lineage>
        <taxon>Bacteria</taxon>
        <taxon>Pseudomonadati</taxon>
        <taxon>Planctomycetota</taxon>
        <taxon>Planctomycetia</taxon>
        <taxon>Planctomycetales</taxon>
        <taxon>Planctomycetaceae</taxon>
        <taxon>Thalassoglobus</taxon>
    </lineage>
</organism>
<feature type="transmembrane region" description="Helical" evidence="5">
    <location>
        <begin position="134"/>
        <end position="155"/>
    </location>
</feature>
<evidence type="ECO:0000256" key="5">
    <source>
        <dbReference type="SAM" id="Phobius"/>
    </source>
</evidence>
<dbReference type="OrthoDB" id="274640at2"/>
<dbReference type="AlphaFoldDB" id="A0A5C5WQ10"/>
<feature type="domain" description="O-antigen ligase-related" evidence="6">
    <location>
        <begin position="264"/>
        <end position="412"/>
    </location>
</feature>
<evidence type="ECO:0000313" key="7">
    <source>
        <dbReference type="EMBL" id="TWT52211.1"/>
    </source>
</evidence>
<feature type="transmembrane region" description="Helical" evidence="5">
    <location>
        <begin position="311"/>
        <end position="331"/>
    </location>
</feature>
<comment type="subcellular location">
    <subcellularLocation>
        <location evidence="1">Membrane</location>
        <topology evidence="1">Multi-pass membrane protein</topology>
    </subcellularLocation>
</comment>
<feature type="transmembrane region" description="Helical" evidence="5">
    <location>
        <begin position="400"/>
        <end position="425"/>
    </location>
</feature>
<feature type="transmembrane region" description="Helical" evidence="5">
    <location>
        <begin position="76"/>
        <end position="96"/>
    </location>
</feature>
<evidence type="ECO:0000256" key="3">
    <source>
        <dbReference type="ARBA" id="ARBA00022989"/>
    </source>
</evidence>
<dbReference type="InterPro" id="IPR051533">
    <property type="entry name" value="WaaL-like"/>
</dbReference>
<dbReference type="Proteomes" id="UP000317243">
    <property type="component" value="Unassembled WGS sequence"/>
</dbReference>
<feature type="transmembrane region" description="Helical" evidence="5">
    <location>
        <begin position="225"/>
        <end position="247"/>
    </location>
</feature>
<feature type="transmembrane region" description="Helical" evidence="5">
    <location>
        <begin position="259"/>
        <end position="275"/>
    </location>
</feature>